<dbReference type="AlphaFoldDB" id="A0A430R4Z5"/>
<dbReference type="EMBL" id="PELP01000344">
    <property type="protein sequence ID" value="RTH02391.1"/>
    <property type="molecule type" value="Genomic_DNA"/>
</dbReference>
<sequence>MGEDSQSNLFYVYPSLQALFHHFFIRGLLVFRQVQEEPEGQSSRGFQQITFASVQGHFLIREVNA</sequence>
<evidence type="ECO:0000313" key="1">
    <source>
        <dbReference type="EMBL" id="RTH02391.1"/>
    </source>
</evidence>
<protein>
    <submittedName>
        <fullName evidence="1">Uncharacterized protein</fullName>
    </submittedName>
</protein>
<comment type="caution">
    <text evidence="1">The sequence shown here is derived from an EMBL/GenBank/DDBJ whole genome shotgun (WGS) entry which is preliminary data.</text>
</comment>
<reference evidence="1 2" key="1">
    <citation type="journal article" date="2019" name="Extremophiles">
        <title>Biogeography of thermophiles and predominance of Thermus scotoductus in domestic water heaters.</title>
        <authorList>
            <person name="Wilpiszeski R.L."/>
            <person name="Zhang Z."/>
            <person name="House C.H."/>
        </authorList>
    </citation>
    <scope>NUCLEOTIDE SEQUENCE [LARGE SCALE GENOMIC DNA]</scope>
    <source>
        <strain evidence="1 2">34_S34</strain>
    </source>
</reference>
<dbReference type="Proteomes" id="UP000286734">
    <property type="component" value="Unassembled WGS sequence"/>
</dbReference>
<proteinExistence type="predicted"/>
<organism evidence="1 2">
    <name type="scientific">Thermus scotoductus</name>
    <dbReference type="NCBI Taxonomy" id="37636"/>
    <lineage>
        <taxon>Bacteria</taxon>
        <taxon>Thermotogati</taxon>
        <taxon>Deinococcota</taxon>
        <taxon>Deinococci</taxon>
        <taxon>Thermales</taxon>
        <taxon>Thermaceae</taxon>
        <taxon>Thermus</taxon>
    </lineage>
</organism>
<evidence type="ECO:0000313" key="2">
    <source>
        <dbReference type="Proteomes" id="UP000286734"/>
    </source>
</evidence>
<gene>
    <name evidence="1" type="ORF">CSW47_10820</name>
</gene>
<name>A0A430R4Z5_THESC</name>
<accession>A0A430R4Z5</accession>